<dbReference type="Proteomes" id="UP000324800">
    <property type="component" value="Unassembled WGS sequence"/>
</dbReference>
<evidence type="ECO:0000256" key="1">
    <source>
        <dbReference type="SAM" id="MobiDB-lite"/>
    </source>
</evidence>
<dbReference type="AlphaFoldDB" id="A0A5J4VZ96"/>
<reference evidence="2 3" key="1">
    <citation type="submission" date="2019-03" db="EMBL/GenBank/DDBJ databases">
        <title>Single cell metagenomics reveals metabolic interactions within the superorganism composed of flagellate Streblomastix strix and complex community of Bacteroidetes bacteria on its surface.</title>
        <authorList>
            <person name="Treitli S.C."/>
            <person name="Kolisko M."/>
            <person name="Husnik F."/>
            <person name="Keeling P."/>
            <person name="Hampl V."/>
        </authorList>
    </citation>
    <scope>NUCLEOTIDE SEQUENCE [LARGE SCALE GENOMIC DNA]</scope>
    <source>
        <strain evidence="2">ST1C</strain>
    </source>
</reference>
<comment type="caution">
    <text evidence="2">The sequence shown here is derived from an EMBL/GenBank/DDBJ whole genome shotgun (WGS) entry which is preliminary data.</text>
</comment>
<dbReference type="EMBL" id="SNRW01004263">
    <property type="protein sequence ID" value="KAA6387710.1"/>
    <property type="molecule type" value="Genomic_DNA"/>
</dbReference>
<feature type="region of interest" description="Disordered" evidence="1">
    <location>
        <begin position="1"/>
        <end position="39"/>
    </location>
</feature>
<name>A0A5J4VZ96_9EUKA</name>
<organism evidence="2 3">
    <name type="scientific">Streblomastix strix</name>
    <dbReference type="NCBI Taxonomy" id="222440"/>
    <lineage>
        <taxon>Eukaryota</taxon>
        <taxon>Metamonada</taxon>
        <taxon>Preaxostyla</taxon>
        <taxon>Oxymonadida</taxon>
        <taxon>Streblomastigidae</taxon>
        <taxon>Streblomastix</taxon>
    </lineage>
</organism>
<evidence type="ECO:0000313" key="2">
    <source>
        <dbReference type="EMBL" id="KAA6387710.1"/>
    </source>
</evidence>
<sequence length="94" mass="10719">MKAHLGLYKKPEGTKRIKGASNHAPNLPLKKADDSSSFASGRHIPMQVWRQQSEELLLETPPQRSQTSVQQQQRGGKLMRYITAWETINCIDFK</sequence>
<accession>A0A5J4VZ96</accession>
<evidence type="ECO:0000313" key="3">
    <source>
        <dbReference type="Proteomes" id="UP000324800"/>
    </source>
</evidence>
<protein>
    <submittedName>
        <fullName evidence="2">Uncharacterized protein</fullName>
    </submittedName>
</protein>
<gene>
    <name evidence="2" type="ORF">EZS28_016763</name>
</gene>
<proteinExistence type="predicted"/>